<dbReference type="Gene3D" id="3.30.750.44">
    <property type="match status" value="1"/>
</dbReference>
<evidence type="ECO:0000259" key="2">
    <source>
        <dbReference type="SMART" id="SM00245"/>
    </source>
</evidence>
<dbReference type="PANTHER" id="PTHR11261:SF3">
    <property type="entry name" value="RETINOL-BINDING PROTEIN 3"/>
    <property type="match status" value="1"/>
</dbReference>
<keyword evidence="4" id="KW-1185">Reference proteome</keyword>
<dbReference type="GO" id="GO:0008236">
    <property type="term" value="F:serine-type peptidase activity"/>
    <property type="evidence" value="ECO:0007669"/>
    <property type="project" value="InterPro"/>
</dbReference>
<proteinExistence type="predicted"/>
<dbReference type="Pfam" id="PF11918">
    <property type="entry name" value="Peptidase_S41_N"/>
    <property type="match status" value="1"/>
</dbReference>
<evidence type="ECO:0000256" key="1">
    <source>
        <dbReference type="SAM" id="SignalP"/>
    </source>
</evidence>
<sequence length="326" mass="35396">MYNMKPLLVLLAITLIANAAPAQQQPVPAKEMETALTTIAALVKDHYVFKEKGAQTAQHLLSQYRQGAFRSAGNWEAFDSIATALLRNFAHDGHLYVRYGPGIVKELRAPADTAQQGEDVFHYGPDAEKNNFGFHALEILEGNTGYIHLSEINISAKSLPVLYAAMQFVAHTQALVIDLRDNGGGGSEVGAVLESYFLPKDVPLLEVQGRNGPLETVKTVPWLLQEKYRQPLYILVNKGTASAAEALAFTLQAHKRAVIIGQPSAGGAHMNTWYPVNASIYVSISTAAPVLPGTTTSWEQRGVQPDHVTAPGAELTTARQLIHKQP</sequence>
<dbReference type="CDD" id="cd07563">
    <property type="entry name" value="Peptidase_S41_IRBP"/>
    <property type="match status" value="1"/>
</dbReference>
<feature type="domain" description="Tail specific protease" evidence="2">
    <location>
        <begin position="117"/>
        <end position="310"/>
    </location>
</feature>
<evidence type="ECO:0000313" key="4">
    <source>
        <dbReference type="Proteomes" id="UP000316778"/>
    </source>
</evidence>
<name>A0A562SZJ1_CHIJA</name>
<keyword evidence="1" id="KW-0732">Signal</keyword>
<organism evidence="3 4">
    <name type="scientific">Chitinophaga japonensis</name>
    <name type="common">Flexibacter japonensis</name>
    <dbReference type="NCBI Taxonomy" id="104662"/>
    <lineage>
        <taxon>Bacteria</taxon>
        <taxon>Pseudomonadati</taxon>
        <taxon>Bacteroidota</taxon>
        <taxon>Chitinophagia</taxon>
        <taxon>Chitinophagales</taxon>
        <taxon>Chitinophagaceae</taxon>
        <taxon>Chitinophaga</taxon>
    </lineage>
</organism>
<protein>
    <submittedName>
        <fullName evidence="3">Peptidase S41-like protein</fullName>
    </submittedName>
</protein>
<dbReference type="AlphaFoldDB" id="A0A562SZJ1"/>
<feature type="chain" id="PRO_5022202105" evidence="1">
    <location>
        <begin position="20"/>
        <end position="326"/>
    </location>
</feature>
<feature type="signal peptide" evidence="1">
    <location>
        <begin position="1"/>
        <end position="19"/>
    </location>
</feature>
<comment type="caution">
    <text evidence="3">The sequence shown here is derived from an EMBL/GenBank/DDBJ whole genome shotgun (WGS) entry which is preliminary data.</text>
</comment>
<gene>
    <name evidence="3" type="ORF">LX66_3972</name>
</gene>
<dbReference type="Pfam" id="PF03572">
    <property type="entry name" value="Peptidase_S41"/>
    <property type="match status" value="1"/>
</dbReference>
<dbReference type="GO" id="GO:0006508">
    <property type="term" value="P:proteolysis"/>
    <property type="evidence" value="ECO:0007669"/>
    <property type="project" value="InterPro"/>
</dbReference>
<dbReference type="SMART" id="SM00245">
    <property type="entry name" value="TSPc"/>
    <property type="match status" value="1"/>
</dbReference>
<dbReference type="EMBL" id="VLLG01000004">
    <property type="protein sequence ID" value="TWI86709.1"/>
    <property type="molecule type" value="Genomic_DNA"/>
</dbReference>
<dbReference type="SUPFAM" id="SSF52096">
    <property type="entry name" value="ClpP/crotonase"/>
    <property type="match status" value="1"/>
</dbReference>
<reference evidence="3 4" key="1">
    <citation type="journal article" date="2013" name="Stand. Genomic Sci.">
        <title>Genomic Encyclopedia of Type Strains, Phase I: The one thousand microbial genomes (KMG-I) project.</title>
        <authorList>
            <person name="Kyrpides N.C."/>
            <person name="Woyke T."/>
            <person name="Eisen J.A."/>
            <person name="Garrity G."/>
            <person name="Lilburn T.G."/>
            <person name="Beck B.J."/>
            <person name="Whitman W.B."/>
            <person name="Hugenholtz P."/>
            <person name="Klenk H.P."/>
        </authorList>
    </citation>
    <scope>NUCLEOTIDE SEQUENCE [LARGE SCALE GENOMIC DNA]</scope>
    <source>
        <strain evidence="3 4">DSM 13484</strain>
    </source>
</reference>
<dbReference type="InterPro" id="IPR005151">
    <property type="entry name" value="Tail-specific_protease"/>
</dbReference>
<dbReference type="Gene3D" id="3.90.226.10">
    <property type="entry name" value="2-enoyl-CoA Hydratase, Chain A, domain 1"/>
    <property type="match status" value="1"/>
</dbReference>
<evidence type="ECO:0000313" key="3">
    <source>
        <dbReference type="EMBL" id="TWI86709.1"/>
    </source>
</evidence>
<dbReference type="PANTHER" id="PTHR11261">
    <property type="entry name" value="INTERPHOTORECEPTOR RETINOID-BINDING PROTEIN"/>
    <property type="match status" value="1"/>
</dbReference>
<dbReference type="Proteomes" id="UP000316778">
    <property type="component" value="Unassembled WGS sequence"/>
</dbReference>
<dbReference type="InterPro" id="IPR029045">
    <property type="entry name" value="ClpP/crotonase-like_dom_sf"/>
</dbReference>
<accession>A0A562SZJ1</accession>